<evidence type="ECO:0000256" key="2">
    <source>
        <dbReference type="SAM" id="MobiDB-lite"/>
    </source>
</evidence>
<dbReference type="EMBL" id="PQAP01000203">
    <property type="protein sequence ID" value="PWB68371.1"/>
    <property type="molecule type" value="Genomic_DNA"/>
</dbReference>
<protein>
    <recommendedName>
        <fullName evidence="5">Tetratricopeptide repeat protein</fullName>
    </recommendedName>
</protein>
<dbReference type="SUPFAM" id="SSF48452">
    <property type="entry name" value="TPR-like"/>
    <property type="match status" value="1"/>
</dbReference>
<dbReference type="InterPro" id="IPR019734">
    <property type="entry name" value="TPR_rpt"/>
</dbReference>
<dbReference type="PROSITE" id="PS50005">
    <property type="entry name" value="TPR"/>
    <property type="match status" value="1"/>
</dbReference>
<dbReference type="AlphaFoldDB" id="A0A855X048"/>
<evidence type="ECO:0000313" key="3">
    <source>
        <dbReference type="EMBL" id="PWB68371.1"/>
    </source>
</evidence>
<dbReference type="Pfam" id="PF14559">
    <property type="entry name" value="TPR_19"/>
    <property type="match status" value="1"/>
</dbReference>
<feature type="non-terminal residue" evidence="3">
    <location>
        <position position="1"/>
    </location>
</feature>
<evidence type="ECO:0008006" key="5">
    <source>
        <dbReference type="Google" id="ProtNLM"/>
    </source>
</evidence>
<dbReference type="Gene3D" id="1.25.40.10">
    <property type="entry name" value="Tetratricopeptide repeat domain"/>
    <property type="match status" value="1"/>
</dbReference>
<organism evidence="3 4">
    <name type="scientific">candidate division GN15 bacterium</name>
    <dbReference type="NCBI Taxonomy" id="2072418"/>
    <lineage>
        <taxon>Bacteria</taxon>
        <taxon>candidate division GN15</taxon>
    </lineage>
</organism>
<evidence type="ECO:0000313" key="4">
    <source>
        <dbReference type="Proteomes" id="UP000250918"/>
    </source>
</evidence>
<proteinExistence type="predicted"/>
<dbReference type="Proteomes" id="UP000250918">
    <property type="component" value="Unassembled WGS sequence"/>
</dbReference>
<feature type="repeat" description="TPR" evidence="1">
    <location>
        <begin position="17"/>
        <end position="50"/>
    </location>
</feature>
<accession>A0A855X048</accession>
<name>A0A855X048_9BACT</name>
<evidence type="ECO:0000256" key="1">
    <source>
        <dbReference type="PROSITE-ProRule" id="PRU00339"/>
    </source>
</evidence>
<keyword evidence="1" id="KW-0802">TPR repeat</keyword>
<sequence>DIVGICQSILDKYPKNNEVRRALAEFYLKKGDLDVAQEILVQILEEQPNDAAALSELARALLEQGNTRRLDDLLRTLENRREKRKAADPVRIAGTASLRS</sequence>
<gene>
    <name evidence="3" type="ORF">C3F09_11730</name>
</gene>
<reference evidence="3 4" key="1">
    <citation type="journal article" date="2018" name="ISME J.">
        <title>A methanotrophic archaeon couples anaerobic oxidation of methane to Fe(III) reduction.</title>
        <authorList>
            <person name="Cai C."/>
            <person name="Leu A.O."/>
            <person name="Xie G.J."/>
            <person name="Guo J."/>
            <person name="Feng Y."/>
            <person name="Zhao J.X."/>
            <person name="Tyson G.W."/>
            <person name="Yuan Z."/>
            <person name="Hu S."/>
        </authorList>
    </citation>
    <scope>NUCLEOTIDE SEQUENCE [LARGE SCALE GENOMIC DNA]</scope>
    <source>
        <strain evidence="3">FeB_12</strain>
    </source>
</reference>
<dbReference type="InterPro" id="IPR011990">
    <property type="entry name" value="TPR-like_helical_dom_sf"/>
</dbReference>
<feature type="region of interest" description="Disordered" evidence="2">
    <location>
        <begin position="81"/>
        <end position="100"/>
    </location>
</feature>
<comment type="caution">
    <text evidence="3">The sequence shown here is derived from an EMBL/GenBank/DDBJ whole genome shotgun (WGS) entry which is preliminary data.</text>
</comment>